<dbReference type="Proteomes" id="UP000198917">
    <property type="component" value="Unassembled WGS sequence"/>
</dbReference>
<dbReference type="AlphaFoldDB" id="A0A7Z7FT96"/>
<dbReference type="EMBL" id="FNEW01000007">
    <property type="protein sequence ID" value="SDK33017.1"/>
    <property type="molecule type" value="Genomic_DNA"/>
</dbReference>
<comment type="caution">
    <text evidence="1">The sequence shown here is derived from an EMBL/GenBank/DDBJ whole genome shotgun (WGS) entry which is preliminary data.</text>
</comment>
<accession>A0A7Z7FT96</accession>
<protein>
    <submittedName>
        <fullName evidence="1">Uncharacterized protein</fullName>
    </submittedName>
</protein>
<reference evidence="1 2" key="1">
    <citation type="submission" date="2016-10" db="EMBL/GenBank/DDBJ databases">
        <authorList>
            <person name="Varghese N."/>
            <person name="Submissions S."/>
        </authorList>
    </citation>
    <scope>NUCLEOTIDE SEQUENCE [LARGE SCALE GENOMIC DNA]</scope>
    <source>
        <strain evidence="1 2">PDC82</strain>
    </source>
</reference>
<sequence length="79" mass="8788">MRMPDITRPFVSDDDPDRHLRCQDALQVALRDLVNAAAEAGWSEREILLALADLVDNELLSLDANGSTQALIALLRRMT</sequence>
<proteinExistence type="predicted"/>
<evidence type="ECO:0000313" key="1">
    <source>
        <dbReference type="EMBL" id="SDK33017.1"/>
    </source>
</evidence>
<evidence type="ECO:0000313" key="2">
    <source>
        <dbReference type="Proteomes" id="UP000198917"/>
    </source>
</evidence>
<name>A0A7Z7FT96_9HYPH</name>
<gene>
    <name evidence="1" type="ORF">SAMN05428983_4602</name>
</gene>
<organism evidence="1 2">
    <name type="scientific">Agrobacterium fabrum</name>
    <dbReference type="NCBI Taxonomy" id="1176649"/>
    <lineage>
        <taxon>Bacteria</taxon>
        <taxon>Pseudomonadati</taxon>
        <taxon>Pseudomonadota</taxon>
        <taxon>Alphaproteobacteria</taxon>
        <taxon>Hyphomicrobiales</taxon>
        <taxon>Rhizobiaceae</taxon>
        <taxon>Rhizobium/Agrobacterium group</taxon>
        <taxon>Agrobacterium</taxon>
        <taxon>Agrobacterium tumefaciens complex</taxon>
    </lineage>
</organism>